<feature type="compositionally biased region" description="Pro residues" evidence="1">
    <location>
        <begin position="743"/>
        <end position="754"/>
    </location>
</feature>
<feature type="compositionally biased region" description="Polar residues" evidence="1">
    <location>
        <begin position="499"/>
        <end position="515"/>
    </location>
</feature>
<feature type="compositionally biased region" description="Pro residues" evidence="1">
    <location>
        <begin position="1094"/>
        <end position="1105"/>
    </location>
</feature>
<feature type="compositionally biased region" description="Basic residues" evidence="1">
    <location>
        <begin position="187"/>
        <end position="196"/>
    </location>
</feature>
<feature type="compositionally biased region" description="Polar residues" evidence="1">
    <location>
        <begin position="603"/>
        <end position="617"/>
    </location>
</feature>
<feature type="region of interest" description="Disordered" evidence="1">
    <location>
        <begin position="354"/>
        <end position="408"/>
    </location>
</feature>
<feature type="region of interest" description="Disordered" evidence="1">
    <location>
        <begin position="1445"/>
        <end position="1477"/>
    </location>
</feature>
<proteinExistence type="predicted"/>
<keyword evidence="3" id="KW-1185">Reference proteome</keyword>
<feature type="compositionally biased region" description="Basic and acidic residues" evidence="1">
    <location>
        <begin position="585"/>
        <end position="602"/>
    </location>
</feature>
<dbReference type="Proteomes" id="UP001456524">
    <property type="component" value="Unassembled WGS sequence"/>
</dbReference>
<reference evidence="2 3" key="1">
    <citation type="journal article" date="2022" name="G3 (Bethesda)">
        <title>Enemy or ally: a genomic approach to elucidate the lifestyle of Phyllosticta citrichinaensis.</title>
        <authorList>
            <person name="Buijs V.A."/>
            <person name="Groenewald J.Z."/>
            <person name="Haridas S."/>
            <person name="LaButti K.M."/>
            <person name="Lipzen A."/>
            <person name="Martin F.M."/>
            <person name="Barry K."/>
            <person name="Grigoriev I.V."/>
            <person name="Crous P.W."/>
            <person name="Seidl M.F."/>
        </authorList>
    </citation>
    <scope>NUCLEOTIDE SEQUENCE [LARGE SCALE GENOMIC DNA]</scope>
    <source>
        <strain evidence="2 3">CBS 129764</strain>
    </source>
</reference>
<dbReference type="PROSITE" id="PS51257">
    <property type="entry name" value="PROKAR_LIPOPROTEIN"/>
    <property type="match status" value="1"/>
</dbReference>
<feature type="compositionally biased region" description="Pro residues" evidence="1">
    <location>
        <begin position="210"/>
        <end position="226"/>
    </location>
</feature>
<feature type="region of interest" description="Disordered" evidence="1">
    <location>
        <begin position="79"/>
        <end position="107"/>
    </location>
</feature>
<gene>
    <name evidence="2" type="ORF">IWX90DRAFT_49722</name>
</gene>
<comment type="caution">
    <text evidence="2">The sequence shown here is derived from an EMBL/GenBank/DDBJ whole genome shotgun (WGS) entry which is preliminary data.</text>
</comment>
<evidence type="ECO:0000313" key="3">
    <source>
        <dbReference type="Proteomes" id="UP001456524"/>
    </source>
</evidence>
<accession>A0ABR1XIA3</accession>
<feature type="region of interest" description="Disordered" evidence="1">
    <location>
        <begin position="867"/>
        <end position="1147"/>
    </location>
</feature>
<evidence type="ECO:0000313" key="2">
    <source>
        <dbReference type="EMBL" id="KAK8155846.1"/>
    </source>
</evidence>
<feature type="region of interest" description="Disordered" evidence="1">
    <location>
        <begin position="153"/>
        <end position="253"/>
    </location>
</feature>
<feature type="region of interest" description="Disordered" evidence="1">
    <location>
        <begin position="442"/>
        <end position="557"/>
    </location>
</feature>
<organism evidence="2 3">
    <name type="scientific">Phyllosticta citrichinensis</name>
    <dbReference type="NCBI Taxonomy" id="1130410"/>
    <lineage>
        <taxon>Eukaryota</taxon>
        <taxon>Fungi</taxon>
        <taxon>Dikarya</taxon>
        <taxon>Ascomycota</taxon>
        <taxon>Pezizomycotina</taxon>
        <taxon>Dothideomycetes</taxon>
        <taxon>Dothideomycetes incertae sedis</taxon>
        <taxon>Botryosphaeriales</taxon>
        <taxon>Phyllostictaceae</taxon>
        <taxon>Phyllosticta</taxon>
    </lineage>
</organism>
<protein>
    <submittedName>
        <fullName evidence="2">Uncharacterized protein</fullName>
    </submittedName>
</protein>
<feature type="compositionally biased region" description="Polar residues" evidence="1">
    <location>
        <begin position="892"/>
        <end position="901"/>
    </location>
</feature>
<feature type="compositionally biased region" description="Gly residues" evidence="1">
    <location>
        <begin position="1244"/>
        <end position="1257"/>
    </location>
</feature>
<feature type="compositionally biased region" description="Polar residues" evidence="1">
    <location>
        <begin position="985"/>
        <end position="1001"/>
    </location>
</feature>
<feature type="compositionally biased region" description="Polar residues" evidence="1">
    <location>
        <begin position="444"/>
        <end position="458"/>
    </location>
</feature>
<feature type="compositionally biased region" description="Basic and acidic residues" evidence="1">
    <location>
        <begin position="631"/>
        <end position="642"/>
    </location>
</feature>
<feature type="compositionally biased region" description="Gly residues" evidence="1">
    <location>
        <begin position="1445"/>
        <end position="1458"/>
    </location>
</feature>
<feature type="compositionally biased region" description="Basic and acidic residues" evidence="1">
    <location>
        <begin position="1029"/>
        <end position="1039"/>
    </location>
</feature>
<feature type="compositionally biased region" description="Low complexity" evidence="1">
    <location>
        <begin position="1106"/>
        <end position="1127"/>
    </location>
</feature>
<evidence type="ECO:0000256" key="1">
    <source>
        <dbReference type="SAM" id="MobiDB-lite"/>
    </source>
</evidence>
<feature type="compositionally biased region" description="Low complexity" evidence="1">
    <location>
        <begin position="1230"/>
        <end position="1243"/>
    </location>
</feature>
<feature type="compositionally biased region" description="Polar residues" evidence="1">
    <location>
        <begin position="1046"/>
        <end position="1085"/>
    </location>
</feature>
<feature type="region of interest" description="Disordered" evidence="1">
    <location>
        <begin position="813"/>
        <end position="837"/>
    </location>
</feature>
<feature type="compositionally biased region" description="Basic and acidic residues" evidence="1">
    <location>
        <begin position="1002"/>
        <end position="1014"/>
    </location>
</feature>
<feature type="region of interest" description="Disordered" evidence="1">
    <location>
        <begin position="580"/>
        <end position="761"/>
    </location>
</feature>
<sequence length="1477" mass="156741">MNQDVRGNCLKQSCLVPSSCSVSSCSLPRIGLDIICLILILNILGPLGRNPQPDAASKSTTKALLPAIVDSREYRPSMLSRASSDAGTRLRHAKSSSSTYSKGWPASPTRVDQMDPFIVREQATAAAVQAYERACAMEHARIREEQRSLELCRNRSNTSRRSHGGSQGSHFPARASSLRQAGESSATRRRTSPKLRRVSDESQPQLIMEQPPPRYTLVRDPPPPAPHLSLAPDIRLPVSPASPSRAAPSVPSVAYANTPATPAPKEVRKSRSMYNSWSIGLGTPRDRRHDVSMDLRRSTSHRVIENQPPAKSGFSPNSVSPEKFGKASVEEVNAARDKYLQDYHKGRKLKTRPSFILTPFKKRQDKEKQHSVLPTPKECASPPPDATPKAVSPVEGTTKHEKERSFSNSFRNKFKRVFRKTSNPKASNLPVQQIDASRSYYGDSFSTSQREVSATTERVGSMSDDSQRVPSHQRTASGASLSLSHRSSAGGSDGDVSKSRVTSWSNSSAPGSVTSRDPGRLSMIPENGPGTTKKRSGSSILGRSPFRRPLHASPQAASKELDTFDVYSALKSRLEKAGLDSNIDPDLHHPEKAASSKNERDTLPSQSRMSSTASRLSRATKATIRAVTPERGFRSRSKERNDVASVPTYDESLGIPKPKKCHEPEASDPTAEVPELTVPRTRHPQRAVKASLPTQEQIMKRKHLADSRWKTQLEQGQASGHLDNSGVTSAGENPYELTRLNQPPSPSKTIPTPPRKSSKRPFEAAELLRASIVSPSVYSRDSAGNSPVRKASTATINGPPGIAVIVSSHSAKSYTLGSSPDRSRAGNIERSAQSSRDWKDWLSREVADFESDDVDVSMSEEWLLKPAAGHRREHAQISEDDEDAVVAPASQRHASSPNLRSTVVGPASRSASKSDMRMSKGATSFPDLDLSTQQPRQRPRLAKSSSTLMNDRFPMLRTRRNGSATTSWRTQSSSSYSFHGEAKRSSSNPVLLSRPPSQAQQREQEQHGRPEHYHPSPPLPNLSSTSAAKENHRPVRLRDAPAANAGNGNKQTGSLNGNPATASASLKLQPRSSHSSLAPYTTTAQDAAAGLPFAGPPPPPAPPLPNFSSSAFSSSSVTPSSGTALSSARHANAGGNGKENGNGSVNIGNPLRFRAALAASSASGSPSPSQASLRSKAGFVGGGVGHARSAFELRGQSYGHSQGAGHGGHSRGPAVTARVRRKPLNSSASTFGTVGTVGTKTTGMQGGGPRLSMGSGGSSETMAFIMRGPYGAGGGDMSSRASVSVSGGEEEAEETEGFGYGVHDYPGGGFGYGYGVAYYDASGNPVPFASSAADCSVSQLQQQQQQQQQQFPLKERRSMGRLCGAFGSTTHPPPAPGSFNPAAPVRLPIDRVPTPSPMASTFFSGGGGGGGCGAGNGGGGGGNNGGGVTGGQRLAERWLSARQVGGGGSVSGVGGANGANGVRQMRSRSRTGSPAFV</sequence>
<feature type="compositionally biased region" description="Low complexity" evidence="1">
    <location>
        <begin position="227"/>
        <end position="253"/>
    </location>
</feature>
<feature type="region of interest" description="Disordered" evidence="1">
    <location>
        <begin position="1226"/>
        <end position="1257"/>
    </location>
</feature>
<feature type="compositionally biased region" description="Low complexity" evidence="1">
    <location>
        <begin position="963"/>
        <end position="977"/>
    </location>
</feature>
<name>A0ABR1XIA3_9PEZI</name>
<dbReference type="EMBL" id="JBBWUH010000010">
    <property type="protein sequence ID" value="KAK8155846.1"/>
    <property type="molecule type" value="Genomic_DNA"/>
</dbReference>
<feature type="compositionally biased region" description="Low complexity" evidence="1">
    <location>
        <begin position="476"/>
        <end position="490"/>
    </location>
</feature>